<evidence type="ECO:0000256" key="1">
    <source>
        <dbReference type="SAM" id="MobiDB-lite"/>
    </source>
</evidence>
<feature type="domain" description="Transglycosylase SLT" evidence="2">
    <location>
        <begin position="1043"/>
        <end position="1155"/>
    </location>
</feature>
<evidence type="ECO:0000259" key="2">
    <source>
        <dbReference type="Pfam" id="PF01464"/>
    </source>
</evidence>
<dbReference type="CDD" id="cd13402">
    <property type="entry name" value="LT_TF-like"/>
    <property type="match status" value="1"/>
</dbReference>
<dbReference type="InterPro" id="IPR023346">
    <property type="entry name" value="Lysozyme-like_dom_sf"/>
</dbReference>
<evidence type="ECO:0000313" key="3">
    <source>
        <dbReference type="EMBL" id="KAA6453204.1"/>
    </source>
</evidence>
<name>A0A5M8S2B9_9BACI</name>
<feature type="compositionally biased region" description="Polar residues" evidence="1">
    <location>
        <begin position="300"/>
        <end position="323"/>
    </location>
</feature>
<dbReference type="RefSeq" id="WP_148955917.1">
    <property type="nucleotide sequence ID" value="NZ_QSND01000001.1"/>
</dbReference>
<dbReference type="Proteomes" id="UP000324326">
    <property type="component" value="Unassembled WGS sequence"/>
</dbReference>
<gene>
    <name evidence="3" type="ORF">DX927_03080</name>
</gene>
<evidence type="ECO:0000313" key="4">
    <source>
        <dbReference type="Proteomes" id="UP000324326"/>
    </source>
</evidence>
<dbReference type="Pfam" id="PF01464">
    <property type="entry name" value="SLT"/>
    <property type="match status" value="1"/>
</dbReference>
<dbReference type="Gene3D" id="1.20.120.20">
    <property type="entry name" value="Apolipoprotein"/>
    <property type="match status" value="1"/>
</dbReference>
<proteinExistence type="predicted"/>
<comment type="caution">
    <text evidence="3">The sequence shown here is derived from an EMBL/GenBank/DDBJ whole genome shotgun (WGS) entry which is preliminary data.</text>
</comment>
<dbReference type="InterPro" id="IPR008258">
    <property type="entry name" value="Transglycosylase_SLT_dom_1"/>
</dbReference>
<dbReference type="EMBL" id="QSND01000001">
    <property type="protein sequence ID" value="KAA6453204.1"/>
    <property type="molecule type" value="Genomic_DNA"/>
</dbReference>
<organism evidence="3 4">
    <name type="scientific">Bacillus swezeyi</name>
    <dbReference type="NCBI Taxonomy" id="1925020"/>
    <lineage>
        <taxon>Bacteria</taxon>
        <taxon>Bacillati</taxon>
        <taxon>Bacillota</taxon>
        <taxon>Bacilli</taxon>
        <taxon>Bacillales</taxon>
        <taxon>Bacillaceae</taxon>
        <taxon>Bacillus</taxon>
    </lineage>
</organism>
<dbReference type="AlphaFoldDB" id="A0A5M8S2B9"/>
<dbReference type="PANTHER" id="PTHR21525:SF9">
    <property type="entry name" value="CHANNEL_COLICIN DOMAIN-CONTAINING PROTEIN"/>
    <property type="match status" value="1"/>
</dbReference>
<reference evidence="3 4" key="1">
    <citation type="submission" date="2018-08" db="EMBL/GenBank/DDBJ databases">
        <title>Bacillus phenotypic plasticity.</title>
        <authorList>
            <person name="Hurtado E."/>
        </authorList>
    </citation>
    <scope>NUCLEOTIDE SEQUENCE [LARGE SCALE GENOMIC DNA]</scope>
    <source>
        <strain evidence="3 4">427</strain>
    </source>
</reference>
<accession>A0A5M8S2B9</accession>
<dbReference type="SUPFAM" id="SSF53955">
    <property type="entry name" value="Lysozyme-like"/>
    <property type="match status" value="1"/>
</dbReference>
<sequence>MAKLTARFELEDRVSKKLRRIQKGFKDLEKRRKKLKRPLTIKVNSKKAENLLKKLHLSLQKNLQSWQLQISAVDMASQTIQRISDQLKTKLPDNYQFSVTVTDQATAGIDKIRNMLSKLSSADYSITAAIQDGVTPAVQKIAGYMKGVFERGYTATLNVIDKVTKTASRISSYIDSHLAKEFEATLTVNDLATGKIMALQNKLDKIEAKRDIDVKITTSEEEEKDKKESSSDAIWTKFFQAGKDKFVKWVEGLPEKVWDKSFDAILGEFLKGNEGGGNGCCCEGGGSPINPAAGRRGSERSPTNEPATSNRPGSERSPTNGQARSGGRFMRGIGKLGKIGGKALPYAGAALSATELLDMNSKNAGEKVGSAGGGIGGGLAGAAAGAAIGTAILPVGGTAIGGAIGGMVGSLGGSSLGEYFGKMFDDNGGVGKAWKTIQEKSGEAMSAIQATWSTVSGWFMDNVWNPIAGSVAGVATGIWNQLVTAWTMIQETFMTVAGWFTENVWNPIITNVIAAATGIWNQLVTAWTMIQETFMTVAGWFTENVWNPIITNVIAAATGIWNQLVTAWTMIQETFMTVAGWFAENVWNPVVTKVIEVATGIWNRFQTTWNMIKGVWGAVSSWFMNTVWNPIQSTFSGVKEAIGDKFEAAKKTVTDIWEGVAGWFEKNIQKPIVKIASLISDGFEAAFGWVGKIWEKVGGGIDAVINFMTGNNEEADKNATGGYITKPTISWIGEAGNEFVIPTENNRGRGKMLLAQAATKLGMRVVDDMGAAAADGGTASSVSRVSSYSASVSPSVSTVNMANQATSLGREFTDGFDTGIGSNAVSLDEWKQKNIGKPFSSLAAESSNYGKQTVAGFASGQNASVTGTNGFLQSKVNTPYQTTVKASSLWGANTVKNFASGQNATPTGTTQYVEKNINQPFLDSRQSASGWGSGMIGHFISGMNAKSSEVSQAAKDLAKKVEKAFREELDIHSPSRVMMSLGRFASVGIVKGLSSVDVKSFAEKQAGSLAAAFSGIGAVGGNVKSWIKQALMATGSPLSWLDPLSVIAQKESGGNPRAYNGWDINAKRGDPSRGLMQTIGQTFNAYKGTGMNDIFNPIHNAVAAINYIKSRYGSPFNTPGIKSMARGGAYKGYANGGLITSEQIAKVGEGGKREWIIPEERGIRGKYLLERAAGALGMEVHDPASELSGSIPSGQAAAATAGATRTQQTAAKGAKEVNIYITGDNHYHNDQDHETLIAKMKRALVEELERDIHIGTKGSVAYD</sequence>
<dbReference type="Gene3D" id="1.10.530.10">
    <property type="match status" value="1"/>
</dbReference>
<protein>
    <submittedName>
        <fullName evidence="3">Lytic transglycosylase</fullName>
    </submittedName>
</protein>
<feature type="region of interest" description="Disordered" evidence="1">
    <location>
        <begin position="291"/>
        <end position="329"/>
    </location>
</feature>
<dbReference type="STRING" id="1925020.BTA30_15815"/>
<dbReference type="PANTHER" id="PTHR21525">
    <property type="entry name" value="MOTILE SPERM PROTEIN"/>
    <property type="match status" value="1"/>
</dbReference>